<evidence type="ECO:0000259" key="3">
    <source>
        <dbReference type="SMART" id="SM00382"/>
    </source>
</evidence>
<dbReference type="Gene3D" id="1.10.8.60">
    <property type="match status" value="1"/>
</dbReference>
<dbReference type="AlphaFoldDB" id="A0A8B9JC75"/>
<dbReference type="SUPFAM" id="SSF52540">
    <property type="entry name" value="P-loop containing nucleoside triphosphate hydrolases"/>
    <property type="match status" value="1"/>
</dbReference>
<evidence type="ECO:0000256" key="2">
    <source>
        <dbReference type="ARBA" id="ARBA00022840"/>
    </source>
</evidence>
<feature type="domain" description="AAA+ ATPase" evidence="3">
    <location>
        <begin position="225"/>
        <end position="360"/>
    </location>
</feature>
<evidence type="ECO:0000313" key="5">
    <source>
        <dbReference type="Proteomes" id="UP000694621"/>
    </source>
</evidence>
<dbReference type="GO" id="GO:0016887">
    <property type="term" value="F:ATP hydrolysis activity"/>
    <property type="evidence" value="ECO:0007669"/>
    <property type="project" value="InterPro"/>
</dbReference>
<dbReference type="Proteomes" id="UP000694621">
    <property type="component" value="Unplaced"/>
</dbReference>
<dbReference type="PANTHER" id="PTHR23077">
    <property type="entry name" value="AAA-FAMILY ATPASE"/>
    <property type="match status" value="1"/>
</dbReference>
<evidence type="ECO:0000313" key="4">
    <source>
        <dbReference type="Ensembl" id="ENSAMXP00005017996.1"/>
    </source>
</evidence>
<organism evidence="4 5">
    <name type="scientific">Astyanax mexicanus</name>
    <name type="common">Blind cave fish</name>
    <name type="synonym">Astyanax fasciatus mexicanus</name>
    <dbReference type="NCBI Taxonomy" id="7994"/>
    <lineage>
        <taxon>Eukaryota</taxon>
        <taxon>Metazoa</taxon>
        <taxon>Chordata</taxon>
        <taxon>Craniata</taxon>
        <taxon>Vertebrata</taxon>
        <taxon>Euteleostomi</taxon>
        <taxon>Actinopterygii</taxon>
        <taxon>Neopterygii</taxon>
        <taxon>Teleostei</taxon>
        <taxon>Ostariophysi</taxon>
        <taxon>Characiformes</taxon>
        <taxon>Characoidei</taxon>
        <taxon>Acestrorhamphidae</taxon>
        <taxon>Acestrorhamphinae</taxon>
        <taxon>Astyanax</taxon>
    </lineage>
</organism>
<dbReference type="Pfam" id="PF00004">
    <property type="entry name" value="AAA"/>
    <property type="match status" value="1"/>
</dbReference>
<accession>A0A8B9JC75</accession>
<dbReference type="GO" id="GO:0005524">
    <property type="term" value="F:ATP binding"/>
    <property type="evidence" value="ECO:0007669"/>
    <property type="project" value="UniProtKB-KW"/>
</dbReference>
<dbReference type="FunFam" id="3.40.50.300:FF:000061">
    <property type="entry name" value="ATPase family, AAA domain-containing 2"/>
    <property type="match status" value="1"/>
</dbReference>
<dbReference type="Gene3D" id="3.40.50.300">
    <property type="entry name" value="P-loop containing nucleotide triphosphate hydrolases"/>
    <property type="match status" value="1"/>
</dbReference>
<sequence length="429" mass="46745">MDAVVTPQIQKMPPVEDGDLVVLPPDSVDAGTQRCRLGPAVMEELGLKLGSPLLILLPRGSCLCTAWPRSDLANGYLQFQTTCAGVNLINYDPLTCPRLKRLSVKVLVQSSETEPIQYIQELAKELLMGLYVHEKHLVSVARAGTQIQFIEVEKVNSGSQKAGLVTAETRLDLSSVQTVQKYRQALRKTPSVPLGGVEEVLSSLKEMLTVPLHYPGSLKRLGLPCPRGALLVGPPGVGKTQLVRNVVQKVGAALVTVNGPVVVGSRPGESEENLRRAFDRARAAALDGPCVLFIDEIDALCPRRSESGSSPENRIVAQLLTLMDGIGSDEMAATNRPDTLDSALLRPGRLDHIIYVPPPDPQARLAILQLHTQKIPLNSDVNLMDLATQTHLFSGADLENLCKEVRTRLYVYRFDCLMCCNKGFKAIRL</sequence>
<dbReference type="InterPro" id="IPR041569">
    <property type="entry name" value="AAA_lid_3"/>
</dbReference>
<keyword evidence="2" id="KW-0067">ATP-binding</keyword>
<proteinExistence type="predicted"/>
<keyword evidence="1" id="KW-0547">Nucleotide-binding</keyword>
<dbReference type="InterPro" id="IPR003593">
    <property type="entry name" value="AAA+_ATPase"/>
</dbReference>
<protein>
    <submittedName>
        <fullName evidence="4">Spermatogenesis associated 5-like 1</fullName>
    </submittedName>
</protein>
<evidence type="ECO:0000256" key="1">
    <source>
        <dbReference type="ARBA" id="ARBA00022741"/>
    </source>
</evidence>
<dbReference type="InterPro" id="IPR050168">
    <property type="entry name" value="AAA_ATPase_domain"/>
</dbReference>
<dbReference type="PANTHER" id="PTHR23077:SF171">
    <property type="entry name" value="NUCLEAR VALOSIN-CONTAINING PROTEIN-LIKE"/>
    <property type="match status" value="1"/>
</dbReference>
<dbReference type="InterPro" id="IPR027417">
    <property type="entry name" value="P-loop_NTPase"/>
</dbReference>
<name>A0A8B9JC75_ASTMX</name>
<dbReference type="InterPro" id="IPR003959">
    <property type="entry name" value="ATPase_AAA_core"/>
</dbReference>
<dbReference type="Ensembl" id="ENSAMXT00005019894.1">
    <property type="protein sequence ID" value="ENSAMXP00005017996.1"/>
    <property type="gene ID" value="ENSAMXG00005009382.1"/>
</dbReference>
<reference evidence="4" key="1">
    <citation type="submission" date="2025-08" db="UniProtKB">
        <authorList>
            <consortium name="Ensembl"/>
        </authorList>
    </citation>
    <scope>IDENTIFICATION</scope>
</reference>
<dbReference type="SMART" id="SM00382">
    <property type="entry name" value="AAA"/>
    <property type="match status" value="1"/>
</dbReference>
<dbReference type="Pfam" id="PF17862">
    <property type="entry name" value="AAA_lid_3"/>
    <property type="match status" value="1"/>
</dbReference>